<accession>A0A225MCG0</accession>
<comment type="caution">
    <text evidence="3">The sequence shown here is derived from an EMBL/GenBank/DDBJ whole genome shotgun (WGS) entry which is preliminary data.</text>
</comment>
<dbReference type="EMBL" id="NJIH01000007">
    <property type="protein sequence ID" value="OWT58964.1"/>
    <property type="molecule type" value="Genomic_DNA"/>
</dbReference>
<dbReference type="InterPro" id="IPR013658">
    <property type="entry name" value="SGL"/>
</dbReference>
<dbReference type="SUPFAM" id="SSF63829">
    <property type="entry name" value="Calcium-dependent phosphotriesterase"/>
    <property type="match status" value="1"/>
</dbReference>
<dbReference type="Pfam" id="PF08450">
    <property type="entry name" value="SGL"/>
    <property type="match status" value="1"/>
</dbReference>
<dbReference type="AlphaFoldDB" id="A0A225MCG0"/>
<sequence length="287" mass="32260">MYANDLLESAHPQRIATGYVFTEGPLWDPRGYFYFADVRDDKLYRIKPGGTPELVRQTTNGNGTTFDLQGRIVQCEGLARRLTRWDPQTDKAEILVDNIDGKKLNRPNDVICRSDGSLLFTDPDKRVDVKERELDAAIWRLAPDGSIHLVANCEYPNGLAYSPDERHLYVANTRFMKYLHVIAFDAQGNITGRRIIGDMTFDQAEGVPDGVKVDALGRVYCTGPGGIWVFTPEGERVGIIKCTERPVNFTFGGDDLKTLYICALTSVYTLRVRVPGLPSPWHKKFQG</sequence>
<proteinExistence type="predicted"/>
<dbReference type="RefSeq" id="WP_088603695.1">
    <property type="nucleotide sequence ID" value="NZ_NJIH01000007.1"/>
</dbReference>
<keyword evidence="1" id="KW-0378">Hydrolase</keyword>
<evidence type="ECO:0000259" key="2">
    <source>
        <dbReference type="Pfam" id="PF08450"/>
    </source>
</evidence>
<reference evidence="4" key="1">
    <citation type="submission" date="2017-06" db="EMBL/GenBank/DDBJ databases">
        <title>Herbaspirillum phytohormonus sp. nov., isolated from the root nodule of Robinia pseudoacacia in lead-zinc mine.</title>
        <authorList>
            <person name="Fan M."/>
            <person name="Lin Y."/>
        </authorList>
    </citation>
    <scope>NUCLEOTIDE SEQUENCE [LARGE SCALE GENOMIC DNA]</scope>
    <source>
        <strain evidence="4">SC-089</strain>
    </source>
</reference>
<protein>
    <submittedName>
        <fullName evidence="3">Gluconolactonase</fullName>
    </submittedName>
</protein>
<dbReference type="InterPro" id="IPR051262">
    <property type="entry name" value="SMP-30/CGR1_Lactonase"/>
</dbReference>
<dbReference type="OrthoDB" id="241638at2"/>
<evidence type="ECO:0000256" key="1">
    <source>
        <dbReference type="ARBA" id="ARBA00022801"/>
    </source>
</evidence>
<organism evidence="3 4">
    <name type="scientific">Candidimonas nitroreducens</name>
    <dbReference type="NCBI Taxonomy" id="683354"/>
    <lineage>
        <taxon>Bacteria</taxon>
        <taxon>Pseudomonadati</taxon>
        <taxon>Pseudomonadota</taxon>
        <taxon>Betaproteobacteria</taxon>
        <taxon>Burkholderiales</taxon>
        <taxon>Alcaligenaceae</taxon>
        <taxon>Candidimonas</taxon>
    </lineage>
</organism>
<keyword evidence="4" id="KW-1185">Reference proteome</keyword>
<name>A0A225MCG0_9BURK</name>
<dbReference type="GO" id="GO:0016787">
    <property type="term" value="F:hydrolase activity"/>
    <property type="evidence" value="ECO:0007669"/>
    <property type="project" value="UniProtKB-KW"/>
</dbReference>
<evidence type="ECO:0000313" key="3">
    <source>
        <dbReference type="EMBL" id="OWT58964.1"/>
    </source>
</evidence>
<dbReference type="Gene3D" id="2.120.10.30">
    <property type="entry name" value="TolB, C-terminal domain"/>
    <property type="match status" value="1"/>
</dbReference>
<dbReference type="PANTHER" id="PTHR47572:SF4">
    <property type="entry name" value="LACTONASE DRP35"/>
    <property type="match status" value="1"/>
</dbReference>
<evidence type="ECO:0000313" key="4">
    <source>
        <dbReference type="Proteomes" id="UP000214603"/>
    </source>
</evidence>
<gene>
    <name evidence="3" type="ORF">CEY11_12245</name>
</gene>
<dbReference type="PANTHER" id="PTHR47572">
    <property type="entry name" value="LIPOPROTEIN-RELATED"/>
    <property type="match status" value="1"/>
</dbReference>
<dbReference type="Proteomes" id="UP000214603">
    <property type="component" value="Unassembled WGS sequence"/>
</dbReference>
<feature type="domain" description="SMP-30/Gluconolactonase/LRE-like region" evidence="2">
    <location>
        <begin position="21"/>
        <end position="263"/>
    </location>
</feature>
<dbReference type="InterPro" id="IPR011042">
    <property type="entry name" value="6-blade_b-propeller_TolB-like"/>
</dbReference>